<evidence type="ECO:0000256" key="5">
    <source>
        <dbReference type="ARBA" id="ARBA00012791"/>
    </source>
</evidence>
<sequence>MGSRKLVRDIFLSKQTKKVVESRFSSILANRVFVIRRFCAQNELPNKVEQGTKAVTENLSERVNGASKESEASVKKGRLLTGATIGLLIAGGAYASIVDEGTFCGWLFSATKVVNPFFAFLDAERAHRLAIKAAALGLVPKEKRLDPSILGLEVWGRKFSNPIGLAAGFDKNAEAIEGLLGLGFGFLEVGSVTPMPQGGNPKPRIFRLPQEGAIINRCGFNSEGITSVAKRLGAQHGKRKLYESANPPPASDDEDEQPVKVPGVLGINLAKNKTTEDAAGDFVQGVYTLSPYADYLVLYARDQMQWGEEGPPPLLVKIAPDLSKQDLEDIAAVALTLRLDGLIISNTTILRPDPVSSYPVAEELGGLSGKPLFSPSTNILKEMYILTRGKIPLIGCGGVSSGEDAYKKIRAGASLVQIYTAFAYGGPALIPQMKAELAKCLERDGFKSVREAVGADCR</sequence>
<proteinExistence type="inferred from homology"/>
<dbReference type="EC" id="1.3.5.2" evidence="5"/>
<dbReference type="Proteomes" id="UP000631114">
    <property type="component" value="Unassembled WGS sequence"/>
</dbReference>
<reference evidence="13 14" key="1">
    <citation type="submission" date="2020-10" db="EMBL/GenBank/DDBJ databases">
        <title>The Coptis chinensis genome and diversification of protoberbering-type alkaloids.</title>
        <authorList>
            <person name="Wang B."/>
            <person name="Shu S."/>
            <person name="Song C."/>
            <person name="Liu Y."/>
        </authorList>
    </citation>
    <scope>NUCLEOTIDE SEQUENCE [LARGE SCALE GENOMIC DNA]</scope>
    <source>
        <strain evidence="13">HL-2020</strain>
        <tissue evidence="13">Leaf</tissue>
    </source>
</reference>
<keyword evidence="8" id="KW-0288">FMN</keyword>
<keyword evidence="14" id="KW-1185">Reference proteome</keyword>
<dbReference type="Pfam" id="PF01180">
    <property type="entry name" value="DHO_dh"/>
    <property type="match status" value="2"/>
</dbReference>
<dbReference type="InterPro" id="IPR001295">
    <property type="entry name" value="Dihydroorotate_DH_CS"/>
</dbReference>
<dbReference type="GO" id="GO:0006207">
    <property type="term" value="P:'de novo' pyrimidine nucleobase biosynthetic process"/>
    <property type="evidence" value="ECO:0007669"/>
    <property type="project" value="InterPro"/>
</dbReference>
<feature type="domain" description="Dihydroorotate dehydrogenase catalytic" evidence="12">
    <location>
        <begin position="151"/>
        <end position="298"/>
    </location>
</feature>
<comment type="caution">
    <text evidence="13">The sequence shown here is derived from an EMBL/GenBank/DDBJ whole genome shotgun (WGS) entry which is preliminary data.</text>
</comment>
<dbReference type="GO" id="GO:0005743">
    <property type="term" value="C:mitochondrial inner membrane"/>
    <property type="evidence" value="ECO:0007669"/>
    <property type="project" value="TreeGrafter"/>
</dbReference>
<evidence type="ECO:0000256" key="7">
    <source>
        <dbReference type="ARBA" id="ARBA00022630"/>
    </source>
</evidence>
<comment type="subcellular location">
    <subcellularLocation>
        <location evidence="2">Membrane</location>
    </subcellularLocation>
</comment>
<dbReference type="InterPro" id="IPR005720">
    <property type="entry name" value="Dihydroorotate_DH_cat"/>
</dbReference>
<protein>
    <recommendedName>
        <fullName evidence="6">Dihydroorotate dehydrogenase (quinone), mitochondrial</fullName>
        <ecNumber evidence="5">1.3.5.2</ecNumber>
    </recommendedName>
</protein>
<keyword evidence="7" id="KW-0285">Flavoprotein</keyword>
<evidence type="ECO:0000256" key="8">
    <source>
        <dbReference type="ARBA" id="ARBA00022643"/>
    </source>
</evidence>
<keyword evidence="9" id="KW-0560">Oxidoreductase</keyword>
<evidence type="ECO:0000256" key="3">
    <source>
        <dbReference type="ARBA" id="ARBA00005161"/>
    </source>
</evidence>
<evidence type="ECO:0000256" key="10">
    <source>
        <dbReference type="ARBA" id="ARBA00023136"/>
    </source>
</evidence>
<dbReference type="EMBL" id="JADFTS010000006">
    <property type="protein sequence ID" value="KAF9600893.1"/>
    <property type="molecule type" value="Genomic_DNA"/>
</dbReference>
<evidence type="ECO:0000256" key="4">
    <source>
        <dbReference type="ARBA" id="ARBA00005359"/>
    </source>
</evidence>
<dbReference type="PANTHER" id="PTHR48109:SF4">
    <property type="entry name" value="DIHYDROOROTATE DEHYDROGENASE (QUINONE), MITOCHONDRIAL"/>
    <property type="match status" value="1"/>
</dbReference>
<organism evidence="13 14">
    <name type="scientific">Coptis chinensis</name>
    <dbReference type="NCBI Taxonomy" id="261450"/>
    <lineage>
        <taxon>Eukaryota</taxon>
        <taxon>Viridiplantae</taxon>
        <taxon>Streptophyta</taxon>
        <taxon>Embryophyta</taxon>
        <taxon>Tracheophyta</taxon>
        <taxon>Spermatophyta</taxon>
        <taxon>Magnoliopsida</taxon>
        <taxon>Ranunculales</taxon>
        <taxon>Ranunculaceae</taxon>
        <taxon>Coptidoideae</taxon>
        <taxon>Coptis</taxon>
    </lineage>
</organism>
<dbReference type="AlphaFoldDB" id="A0A835LMA9"/>
<feature type="domain" description="Dihydroorotate dehydrogenase catalytic" evidence="12">
    <location>
        <begin position="312"/>
        <end position="441"/>
    </location>
</feature>
<evidence type="ECO:0000259" key="12">
    <source>
        <dbReference type="Pfam" id="PF01180"/>
    </source>
</evidence>
<dbReference type="PROSITE" id="PS00911">
    <property type="entry name" value="DHODEHASE_1"/>
    <property type="match status" value="1"/>
</dbReference>
<evidence type="ECO:0000256" key="9">
    <source>
        <dbReference type="ARBA" id="ARBA00023002"/>
    </source>
</evidence>
<evidence type="ECO:0000313" key="14">
    <source>
        <dbReference type="Proteomes" id="UP000631114"/>
    </source>
</evidence>
<comment type="similarity">
    <text evidence="4">Belongs to the dihydroorotate dehydrogenase family. Type 2 subfamily.</text>
</comment>
<keyword evidence="10" id="KW-0472">Membrane</keyword>
<dbReference type="GO" id="GO:0106430">
    <property type="term" value="F:dihydroorotate dehydrogenase (quinone) activity"/>
    <property type="evidence" value="ECO:0007669"/>
    <property type="project" value="UniProtKB-EC"/>
</dbReference>
<comment type="cofactor">
    <cofactor evidence="1">
        <name>FMN</name>
        <dbReference type="ChEBI" id="CHEBI:58210"/>
    </cofactor>
</comment>
<evidence type="ECO:0000256" key="11">
    <source>
        <dbReference type="ARBA" id="ARBA00048639"/>
    </source>
</evidence>
<evidence type="ECO:0000256" key="2">
    <source>
        <dbReference type="ARBA" id="ARBA00004370"/>
    </source>
</evidence>
<evidence type="ECO:0000256" key="1">
    <source>
        <dbReference type="ARBA" id="ARBA00001917"/>
    </source>
</evidence>
<evidence type="ECO:0000313" key="13">
    <source>
        <dbReference type="EMBL" id="KAF9600893.1"/>
    </source>
</evidence>
<evidence type="ECO:0000256" key="6">
    <source>
        <dbReference type="ARBA" id="ARBA00017599"/>
    </source>
</evidence>
<dbReference type="PROSITE" id="PS00912">
    <property type="entry name" value="DHODEHASE_2"/>
    <property type="match status" value="1"/>
</dbReference>
<dbReference type="GO" id="GO:0044205">
    <property type="term" value="P:'de novo' UMP biosynthetic process"/>
    <property type="evidence" value="ECO:0007669"/>
    <property type="project" value="UniProtKB-UniPathway"/>
</dbReference>
<dbReference type="InterPro" id="IPR005719">
    <property type="entry name" value="Dihydroorotate_DH_2"/>
</dbReference>
<dbReference type="InterPro" id="IPR013785">
    <property type="entry name" value="Aldolase_TIM"/>
</dbReference>
<dbReference type="InterPro" id="IPR050074">
    <property type="entry name" value="DHO_dehydrogenase"/>
</dbReference>
<dbReference type="SUPFAM" id="SSF51395">
    <property type="entry name" value="FMN-linked oxidoreductases"/>
    <property type="match status" value="1"/>
</dbReference>
<comment type="catalytic activity">
    <reaction evidence="11">
        <text>(S)-dihydroorotate + a quinone = orotate + a quinol</text>
        <dbReference type="Rhea" id="RHEA:30187"/>
        <dbReference type="ChEBI" id="CHEBI:24646"/>
        <dbReference type="ChEBI" id="CHEBI:30839"/>
        <dbReference type="ChEBI" id="CHEBI:30864"/>
        <dbReference type="ChEBI" id="CHEBI:132124"/>
        <dbReference type="EC" id="1.3.5.2"/>
    </reaction>
</comment>
<gene>
    <name evidence="13" type="ORF">IFM89_013800</name>
</gene>
<dbReference type="UniPathway" id="UPA00070">
    <property type="reaction ID" value="UER00946"/>
</dbReference>
<dbReference type="OrthoDB" id="14784at2759"/>
<accession>A0A835LMA9</accession>
<dbReference type="PANTHER" id="PTHR48109">
    <property type="entry name" value="DIHYDROOROTATE DEHYDROGENASE (QUINONE), MITOCHONDRIAL-RELATED"/>
    <property type="match status" value="1"/>
</dbReference>
<name>A0A835LMA9_9MAGN</name>
<comment type="pathway">
    <text evidence="3">Pyrimidine metabolism; UMP biosynthesis via de novo pathway; orotate from (S)-dihydroorotate (quinone route): step 1/1.</text>
</comment>
<dbReference type="CDD" id="cd04738">
    <property type="entry name" value="DHOD_2_like"/>
    <property type="match status" value="1"/>
</dbReference>
<dbReference type="Gene3D" id="3.20.20.70">
    <property type="entry name" value="Aldolase class I"/>
    <property type="match status" value="2"/>
</dbReference>